<name>D7MYA2_ARALL</name>
<feature type="chain" id="PRO_5003104311" description="Lipid-binding serum glycoprotein N-terminal domain-containing protein" evidence="3">
    <location>
        <begin position="22"/>
        <end position="297"/>
    </location>
</feature>
<organism evidence="6">
    <name type="scientific">Arabidopsis lyrata subsp. lyrata</name>
    <name type="common">Lyre-leaved rock-cress</name>
    <dbReference type="NCBI Taxonomy" id="81972"/>
    <lineage>
        <taxon>Eukaryota</taxon>
        <taxon>Viridiplantae</taxon>
        <taxon>Streptophyta</taxon>
        <taxon>Embryophyta</taxon>
        <taxon>Tracheophyta</taxon>
        <taxon>Spermatophyta</taxon>
        <taxon>Magnoliopsida</taxon>
        <taxon>eudicotyledons</taxon>
        <taxon>Gunneridae</taxon>
        <taxon>Pentapetalae</taxon>
        <taxon>rosids</taxon>
        <taxon>malvids</taxon>
        <taxon>Brassicales</taxon>
        <taxon>Brassicaceae</taxon>
        <taxon>Camelineae</taxon>
        <taxon>Arabidopsis</taxon>
    </lineage>
</organism>
<dbReference type="InterPro" id="IPR017942">
    <property type="entry name" value="Lipid-bd_serum_glycop_N"/>
</dbReference>
<proteinExistence type="inferred from homology"/>
<dbReference type="SMART" id="SM00328">
    <property type="entry name" value="BPI1"/>
    <property type="match status" value="1"/>
</dbReference>
<dbReference type="InterPro" id="IPR017943">
    <property type="entry name" value="Bactericidal_perm-incr_a/b_dom"/>
</dbReference>
<dbReference type="STRING" id="81972.D7MYA2"/>
<evidence type="ECO:0000256" key="2">
    <source>
        <dbReference type="ARBA" id="ARBA00060933"/>
    </source>
</evidence>
<dbReference type="SUPFAM" id="SSF55394">
    <property type="entry name" value="Bactericidal permeability-increasing protein, BPI"/>
    <property type="match status" value="1"/>
</dbReference>
<evidence type="ECO:0000256" key="1">
    <source>
        <dbReference type="ARBA" id="ARBA00023180"/>
    </source>
</evidence>
<evidence type="ECO:0000259" key="4">
    <source>
        <dbReference type="SMART" id="SM00328"/>
    </source>
</evidence>
<keyword evidence="3" id="KW-0732">Signal</keyword>
<accession>D7MYA2</accession>
<dbReference type="Pfam" id="PF01273">
    <property type="entry name" value="LBP_BPI_CETP"/>
    <property type="match status" value="1"/>
</dbReference>
<dbReference type="Gramene" id="scaffold_88000002.1">
    <property type="protein sequence ID" value="scaffold_88000002.1"/>
    <property type="gene ID" value="scaffold_88000002.1"/>
</dbReference>
<dbReference type="HOGENOM" id="CLU_028970_0_0_1"/>
<dbReference type="CDD" id="cd00025">
    <property type="entry name" value="BPI1"/>
    <property type="match status" value="1"/>
</dbReference>
<dbReference type="GO" id="GO:0008289">
    <property type="term" value="F:lipid binding"/>
    <property type="evidence" value="ECO:0007669"/>
    <property type="project" value="InterPro"/>
</dbReference>
<dbReference type="PANTHER" id="PTHR46801">
    <property type="entry name" value="OS06G0309200 PROTEIN"/>
    <property type="match status" value="1"/>
</dbReference>
<dbReference type="eggNOG" id="KOG4160">
    <property type="taxonomic scope" value="Eukaryota"/>
</dbReference>
<dbReference type="Gene3D" id="3.15.20.10">
    <property type="entry name" value="Bactericidal permeability-increasing protein, domain 2"/>
    <property type="match status" value="1"/>
</dbReference>
<gene>
    <name evidence="5" type="ORF">ARALYDRAFT_921042</name>
</gene>
<dbReference type="Gene3D" id="3.15.10.10">
    <property type="entry name" value="Bactericidal permeability-increasing protein, domain 1"/>
    <property type="match status" value="1"/>
</dbReference>
<feature type="signal peptide" evidence="3">
    <location>
        <begin position="1"/>
        <end position="21"/>
    </location>
</feature>
<dbReference type="EMBL" id="GL349273">
    <property type="protein sequence ID" value="EFH38480.1"/>
    <property type="molecule type" value="Genomic_DNA"/>
</dbReference>
<feature type="domain" description="Lipid-binding serum glycoprotein N-terminal" evidence="4">
    <location>
        <begin position="33"/>
        <end position="252"/>
    </location>
</feature>
<dbReference type="FunFam" id="3.15.10.10:FF:000001">
    <property type="entry name" value="phospholipid transfer protein-like"/>
    <property type="match status" value="1"/>
</dbReference>
<evidence type="ECO:0000313" key="6">
    <source>
        <dbReference type="Proteomes" id="UP000008694"/>
    </source>
</evidence>
<keyword evidence="1" id="KW-0325">Glycoprotein</keyword>
<keyword evidence="6" id="KW-1185">Reference proteome</keyword>
<dbReference type="AlphaFoldDB" id="D7MYA2"/>
<protein>
    <recommendedName>
        <fullName evidence="4">Lipid-binding serum glycoprotein N-terminal domain-containing protein</fullName>
    </recommendedName>
</protein>
<sequence>MGLMKVMTILVLFVSVSSTLAQSNNGGHISILVSEMGLDFAKDYLIKKVITVTLPLQLPDIENKVKIPLIGKVRMGLSNIQIDAVHVQSSKIETRKDGIVLSVLGATANLSMDWSYTYRASFFEISDHGDASVEVKGMDLKITATLVNDNGSLKIVSRENDCTVENIDIHINGGASWVVDAFQKMIISTVEKTVSTKIVENMKKLDSFLQSLPKQRKIDDAAAVNLTFTGNPVLGNSSVEVDINGLFLPKGDDVKVSGSRSSSVFGGVKRMVTISVEEEVFNSATLVYFNVSSQILI</sequence>
<dbReference type="Proteomes" id="UP000008694">
    <property type="component" value="Unassembled WGS sequence"/>
</dbReference>
<evidence type="ECO:0000313" key="5">
    <source>
        <dbReference type="EMBL" id="EFH38480.1"/>
    </source>
</evidence>
<comment type="similarity">
    <text evidence="2">Belongs to the BPI/LBP/Plunc superfamily. BPI/LBP (TC 1.C.40) family.</text>
</comment>
<evidence type="ECO:0000256" key="3">
    <source>
        <dbReference type="SAM" id="SignalP"/>
    </source>
</evidence>
<reference evidence="6" key="1">
    <citation type="journal article" date="2011" name="Nat. Genet.">
        <title>The Arabidopsis lyrata genome sequence and the basis of rapid genome size change.</title>
        <authorList>
            <person name="Hu T.T."/>
            <person name="Pattyn P."/>
            <person name="Bakker E.G."/>
            <person name="Cao J."/>
            <person name="Cheng J.-F."/>
            <person name="Clark R.M."/>
            <person name="Fahlgren N."/>
            <person name="Fawcett J.A."/>
            <person name="Grimwood J."/>
            <person name="Gundlach H."/>
            <person name="Haberer G."/>
            <person name="Hollister J.D."/>
            <person name="Ossowski S."/>
            <person name="Ottilar R.P."/>
            <person name="Salamov A.A."/>
            <person name="Schneeberger K."/>
            <person name="Spannagl M."/>
            <person name="Wang X."/>
            <person name="Yang L."/>
            <person name="Nasrallah M.E."/>
            <person name="Bergelson J."/>
            <person name="Carrington J.C."/>
            <person name="Gaut B.S."/>
            <person name="Schmutz J."/>
            <person name="Mayer K.F.X."/>
            <person name="Van de Peer Y."/>
            <person name="Grigoriev I.V."/>
            <person name="Nordborg M."/>
            <person name="Weigel D."/>
            <person name="Guo Y.-L."/>
        </authorList>
    </citation>
    <scope>NUCLEOTIDE SEQUENCE [LARGE SCALE GENOMIC DNA]</scope>
    <source>
        <strain evidence="6">cv. MN47</strain>
    </source>
</reference>
<dbReference type="PANTHER" id="PTHR46801:SF2">
    <property type="entry name" value="LIPOPOLYSACCHARIDE-BINDING PROTEIN"/>
    <property type="match status" value="1"/>
</dbReference>
<dbReference type="InterPro" id="IPR045897">
    <property type="entry name" value="BPI/LBP_pln"/>
</dbReference>